<reference evidence="1 2" key="2">
    <citation type="journal article" date="2022" name="Mol. Ecol. Resour.">
        <title>The genomes of chicory, endive, great burdock and yacon provide insights into Asteraceae paleo-polyploidization history and plant inulin production.</title>
        <authorList>
            <person name="Fan W."/>
            <person name="Wang S."/>
            <person name="Wang H."/>
            <person name="Wang A."/>
            <person name="Jiang F."/>
            <person name="Liu H."/>
            <person name="Zhao H."/>
            <person name="Xu D."/>
            <person name="Zhang Y."/>
        </authorList>
    </citation>
    <scope>NUCLEOTIDE SEQUENCE [LARGE SCALE GENOMIC DNA]</scope>
    <source>
        <strain evidence="2">cv. Yunnan</strain>
        <tissue evidence="1">Leaves</tissue>
    </source>
</reference>
<sequence length="413" mass="46079">MAYNPNHISQDMALQPHFSGTDNNNSVFRTILPEHQHLSSAGKEHWLNSAILRQQGRFTGNNSDSATGNNQWLSRSILQRNVNGVNGDDGGAQNDSIVAVNSPDLNNRSRNITAGQVAETEVGTGDGAGALMNWQFATQKAEILSHPLYDQLLAAHVACLRIATPVDQLPRIDAQLAQSQQVVSKYSALGGHGTLDHDDKELDQFMTHYVLLLCSFKEQLQQHVRVHAMEAVMACWEIEQSLQSLTGVSPGEGTGATMSDDDEDQVDSDVNLFDGSLDGQDSMGFGPLVPTESERSLMERVRQELKHELKQGYKEKIVDIREEILRKRRAGKLPGDTTSVLKAWWQSHAKWPYPTEEDKARLVQETGLQLKQINNWFINQRKRNWHSNPSSSTVLKSKRKRSNAGERDGDHVM</sequence>
<evidence type="ECO:0000313" key="2">
    <source>
        <dbReference type="Proteomes" id="UP001056120"/>
    </source>
</evidence>
<comment type="caution">
    <text evidence="1">The sequence shown here is derived from an EMBL/GenBank/DDBJ whole genome shotgun (WGS) entry which is preliminary data.</text>
</comment>
<dbReference type="EMBL" id="CM042044">
    <property type="protein sequence ID" value="KAI3687134.1"/>
    <property type="molecule type" value="Genomic_DNA"/>
</dbReference>
<proteinExistence type="predicted"/>
<organism evidence="1 2">
    <name type="scientific">Smallanthus sonchifolius</name>
    <dbReference type="NCBI Taxonomy" id="185202"/>
    <lineage>
        <taxon>Eukaryota</taxon>
        <taxon>Viridiplantae</taxon>
        <taxon>Streptophyta</taxon>
        <taxon>Embryophyta</taxon>
        <taxon>Tracheophyta</taxon>
        <taxon>Spermatophyta</taxon>
        <taxon>Magnoliopsida</taxon>
        <taxon>eudicotyledons</taxon>
        <taxon>Gunneridae</taxon>
        <taxon>Pentapetalae</taxon>
        <taxon>asterids</taxon>
        <taxon>campanulids</taxon>
        <taxon>Asterales</taxon>
        <taxon>Asteraceae</taxon>
        <taxon>Asteroideae</taxon>
        <taxon>Heliantheae alliance</taxon>
        <taxon>Millerieae</taxon>
        <taxon>Smallanthus</taxon>
    </lineage>
</organism>
<dbReference type="Proteomes" id="UP001056120">
    <property type="component" value="Linkage Group LG27"/>
</dbReference>
<protein>
    <submittedName>
        <fullName evidence="1">Uncharacterized protein</fullName>
    </submittedName>
</protein>
<name>A0ACB8YN13_9ASTR</name>
<reference evidence="2" key="1">
    <citation type="journal article" date="2022" name="Mol. Ecol. Resour.">
        <title>The genomes of chicory, endive, great burdock and yacon provide insights into Asteraceae palaeo-polyploidization history and plant inulin production.</title>
        <authorList>
            <person name="Fan W."/>
            <person name="Wang S."/>
            <person name="Wang H."/>
            <person name="Wang A."/>
            <person name="Jiang F."/>
            <person name="Liu H."/>
            <person name="Zhao H."/>
            <person name="Xu D."/>
            <person name="Zhang Y."/>
        </authorList>
    </citation>
    <scope>NUCLEOTIDE SEQUENCE [LARGE SCALE GENOMIC DNA]</scope>
    <source>
        <strain evidence="2">cv. Yunnan</strain>
    </source>
</reference>
<gene>
    <name evidence="1" type="ORF">L1987_80825</name>
</gene>
<keyword evidence="2" id="KW-1185">Reference proteome</keyword>
<evidence type="ECO:0000313" key="1">
    <source>
        <dbReference type="EMBL" id="KAI3687134.1"/>
    </source>
</evidence>
<accession>A0ACB8YN13</accession>